<dbReference type="Proteomes" id="UP001153076">
    <property type="component" value="Unassembled WGS sequence"/>
</dbReference>
<keyword evidence="2" id="KW-1185">Reference proteome</keyword>
<reference evidence="1" key="1">
    <citation type="submission" date="2022-04" db="EMBL/GenBank/DDBJ databases">
        <title>Carnegiea gigantea Genome sequencing and assembly v2.</title>
        <authorList>
            <person name="Copetti D."/>
            <person name="Sanderson M.J."/>
            <person name="Burquez A."/>
            <person name="Wojciechowski M.F."/>
        </authorList>
    </citation>
    <scope>NUCLEOTIDE SEQUENCE</scope>
    <source>
        <strain evidence="1">SGP5-SGP5p</strain>
        <tissue evidence="1">Aerial part</tissue>
    </source>
</reference>
<sequence length="274" mass="31073">MKEANETMPPPSDFLMAYNIDMGRKGLDKVYGLLEVVFSIWFYSLLEILKHGVLYFDKKVMILKSWQVGQIVNKEDIVPLPVWMKLHGLDLKFGSLKKFSKSVTFMDENGLVIDKPVEFEWKTLRCAKCSMFVHMEVDYRKTAVKREWRRKSPPNVETNTDGVQVKVRKQQRTATYVKEQISTPTVLIAIGDEARPSNLITLMQCQDGGKTTSSDDNVPLVTLVSADHPLPTSLARTSSGALLVEVLPMTGHPSGHVVVPHRFHCPLRALPRFY</sequence>
<proteinExistence type="predicted"/>
<evidence type="ECO:0008006" key="3">
    <source>
        <dbReference type="Google" id="ProtNLM"/>
    </source>
</evidence>
<accession>A0A9Q1JZB5</accession>
<comment type="caution">
    <text evidence="1">The sequence shown here is derived from an EMBL/GenBank/DDBJ whole genome shotgun (WGS) entry which is preliminary data.</text>
</comment>
<dbReference type="OrthoDB" id="1247582at2759"/>
<evidence type="ECO:0000313" key="1">
    <source>
        <dbReference type="EMBL" id="KAJ8433577.1"/>
    </source>
</evidence>
<dbReference type="EMBL" id="JAKOGI010000529">
    <property type="protein sequence ID" value="KAJ8433577.1"/>
    <property type="molecule type" value="Genomic_DNA"/>
</dbReference>
<organism evidence="1 2">
    <name type="scientific">Carnegiea gigantea</name>
    <dbReference type="NCBI Taxonomy" id="171969"/>
    <lineage>
        <taxon>Eukaryota</taxon>
        <taxon>Viridiplantae</taxon>
        <taxon>Streptophyta</taxon>
        <taxon>Embryophyta</taxon>
        <taxon>Tracheophyta</taxon>
        <taxon>Spermatophyta</taxon>
        <taxon>Magnoliopsida</taxon>
        <taxon>eudicotyledons</taxon>
        <taxon>Gunneridae</taxon>
        <taxon>Pentapetalae</taxon>
        <taxon>Caryophyllales</taxon>
        <taxon>Cactineae</taxon>
        <taxon>Cactaceae</taxon>
        <taxon>Cactoideae</taxon>
        <taxon>Echinocereeae</taxon>
        <taxon>Carnegiea</taxon>
    </lineage>
</organism>
<evidence type="ECO:0000313" key="2">
    <source>
        <dbReference type="Proteomes" id="UP001153076"/>
    </source>
</evidence>
<gene>
    <name evidence="1" type="ORF">Cgig2_012590</name>
</gene>
<name>A0A9Q1JZB5_9CARY</name>
<protein>
    <recommendedName>
        <fullName evidence="3">DUF4283 domain-containing protein</fullName>
    </recommendedName>
</protein>
<dbReference type="AlphaFoldDB" id="A0A9Q1JZB5"/>